<dbReference type="Proteomes" id="UP001595816">
    <property type="component" value="Unassembled WGS sequence"/>
</dbReference>
<evidence type="ECO:0000256" key="1">
    <source>
        <dbReference type="SAM" id="Phobius"/>
    </source>
</evidence>
<keyword evidence="1" id="KW-0472">Membrane</keyword>
<dbReference type="RefSeq" id="WP_253753184.1">
    <property type="nucleotide sequence ID" value="NZ_JAMZDZ010000001.1"/>
</dbReference>
<organism evidence="3 4">
    <name type="scientific">Hamadaea flava</name>
    <dbReference type="NCBI Taxonomy" id="1742688"/>
    <lineage>
        <taxon>Bacteria</taxon>
        <taxon>Bacillati</taxon>
        <taxon>Actinomycetota</taxon>
        <taxon>Actinomycetes</taxon>
        <taxon>Micromonosporales</taxon>
        <taxon>Micromonosporaceae</taxon>
        <taxon>Hamadaea</taxon>
    </lineage>
</organism>
<gene>
    <name evidence="3" type="ORF">ACFOZ4_17795</name>
</gene>
<name>A0ABV8LN91_9ACTN</name>
<dbReference type="EMBL" id="JBHSAY010000009">
    <property type="protein sequence ID" value="MFC4132465.1"/>
    <property type="molecule type" value="Genomic_DNA"/>
</dbReference>
<dbReference type="InterPro" id="IPR046253">
    <property type="entry name" value="DUF6286"/>
</dbReference>
<sequence>MRKVVNRLLGVVIALALIAASVVVLVEVVAAAAGASPVLVDWSGALDWARRTRWDDTALKAAGLLLAVVGLGLLVFELWPSRVRRLPVESADSNMDAAVTRRGVAQDLTAATGEVEGVTPGRVKVGRNQIRVLATARDAGPEQAGLRDEVAETAGTHLDRLRLTRRPRLSVTVDRRT</sequence>
<evidence type="ECO:0000313" key="3">
    <source>
        <dbReference type="EMBL" id="MFC4132465.1"/>
    </source>
</evidence>
<keyword evidence="1" id="KW-0812">Transmembrane</keyword>
<reference evidence="4" key="1">
    <citation type="journal article" date="2019" name="Int. J. Syst. Evol. Microbiol.">
        <title>The Global Catalogue of Microorganisms (GCM) 10K type strain sequencing project: providing services to taxonomists for standard genome sequencing and annotation.</title>
        <authorList>
            <consortium name="The Broad Institute Genomics Platform"/>
            <consortium name="The Broad Institute Genome Sequencing Center for Infectious Disease"/>
            <person name="Wu L."/>
            <person name="Ma J."/>
        </authorList>
    </citation>
    <scope>NUCLEOTIDE SEQUENCE [LARGE SCALE GENOMIC DNA]</scope>
    <source>
        <strain evidence="4">CGMCC 4.7289</strain>
    </source>
</reference>
<keyword evidence="4" id="KW-1185">Reference proteome</keyword>
<accession>A0ABV8LN91</accession>
<protein>
    <submittedName>
        <fullName evidence="3">DUF6286 domain-containing protein</fullName>
    </submittedName>
</protein>
<feature type="domain" description="DUF6286" evidence="2">
    <location>
        <begin position="68"/>
        <end position="173"/>
    </location>
</feature>
<evidence type="ECO:0000259" key="2">
    <source>
        <dbReference type="Pfam" id="PF19803"/>
    </source>
</evidence>
<comment type="caution">
    <text evidence="3">The sequence shown here is derived from an EMBL/GenBank/DDBJ whole genome shotgun (WGS) entry which is preliminary data.</text>
</comment>
<keyword evidence="1" id="KW-1133">Transmembrane helix</keyword>
<dbReference type="Pfam" id="PF19803">
    <property type="entry name" value="DUF6286"/>
    <property type="match status" value="1"/>
</dbReference>
<feature type="transmembrane region" description="Helical" evidence="1">
    <location>
        <begin position="58"/>
        <end position="76"/>
    </location>
</feature>
<proteinExistence type="predicted"/>
<evidence type="ECO:0000313" key="4">
    <source>
        <dbReference type="Proteomes" id="UP001595816"/>
    </source>
</evidence>